<keyword evidence="3" id="KW-1185">Reference proteome</keyword>
<dbReference type="GO" id="GO:0045277">
    <property type="term" value="C:respiratory chain complex IV"/>
    <property type="evidence" value="ECO:0007669"/>
    <property type="project" value="InterPro"/>
</dbReference>
<dbReference type="GO" id="GO:0006123">
    <property type="term" value="P:mitochondrial electron transport, cytochrome c to oxygen"/>
    <property type="evidence" value="ECO:0007669"/>
    <property type="project" value="InterPro"/>
</dbReference>
<dbReference type="Proteomes" id="UP000269945">
    <property type="component" value="Unassembled WGS sequence"/>
</dbReference>
<dbReference type="EMBL" id="CYRY02002494">
    <property type="protein sequence ID" value="VCW67204.1"/>
    <property type="molecule type" value="Genomic_DNA"/>
</dbReference>
<organism evidence="2 3">
    <name type="scientific">Gulo gulo</name>
    <name type="common">Wolverine</name>
    <name type="synonym">Gluton</name>
    <dbReference type="NCBI Taxonomy" id="48420"/>
    <lineage>
        <taxon>Eukaryota</taxon>
        <taxon>Metazoa</taxon>
        <taxon>Chordata</taxon>
        <taxon>Craniata</taxon>
        <taxon>Vertebrata</taxon>
        <taxon>Euteleostomi</taxon>
        <taxon>Mammalia</taxon>
        <taxon>Eutheria</taxon>
        <taxon>Laurasiatheria</taxon>
        <taxon>Carnivora</taxon>
        <taxon>Caniformia</taxon>
        <taxon>Musteloidea</taxon>
        <taxon>Mustelidae</taxon>
        <taxon>Guloninae</taxon>
        <taxon>Gulo</taxon>
    </lineage>
</organism>
<protein>
    <submittedName>
        <fullName evidence="2">Uncharacterized protein</fullName>
    </submittedName>
</protein>
<evidence type="ECO:0000313" key="2">
    <source>
        <dbReference type="EMBL" id="VCW67204.1"/>
    </source>
</evidence>
<reference evidence="2 3" key="1">
    <citation type="submission" date="2018-10" db="EMBL/GenBank/DDBJ databases">
        <authorList>
            <person name="Ekblom R."/>
            <person name="Jareborg N."/>
        </authorList>
    </citation>
    <scope>NUCLEOTIDE SEQUENCE [LARGE SCALE GENOMIC DNA]</scope>
    <source>
        <tissue evidence="2">Muscle</tissue>
    </source>
</reference>
<dbReference type="InterPro" id="IPR036972">
    <property type="entry name" value="Cyt_c_oxidase_su5b_sf"/>
</dbReference>
<dbReference type="AlphaFoldDB" id="A0A9X9LFV9"/>
<feature type="region of interest" description="Disordered" evidence="1">
    <location>
        <begin position="37"/>
        <end position="59"/>
    </location>
</feature>
<dbReference type="Gene3D" id="2.60.11.10">
    <property type="entry name" value="Cytochrome c oxidase, subunit Vb"/>
    <property type="match status" value="1"/>
</dbReference>
<sequence>MAFGDGVPTDNKQAIELQKEVMMAARKGLDPYNMLTPKAASGTREDPNKLRSLLYPTNE</sequence>
<proteinExistence type="predicted"/>
<gene>
    <name evidence="2" type="ORF">BN2614_LOCUS1</name>
</gene>
<evidence type="ECO:0000313" key="3">
    <source>
        <dbReference type="Proteomes" id="UP000269945"/>
    </source>
</evidence>
<dbReference type="Pfam" id="PF01215">
    <property type="entry name" value="COX5B"/>
    <property type="match status" value="1"/>
</dbReference>
<comment type="caution">
    <text evidence="2">The sequence shown here is derived from an EMBL/GenBank/DDBJ whole genome shotgun (WGS) entry which is preliminary data.</text>
</comment>
<dbReference type="GO" id="GO:0005740">
    <property type="term" value="C:mitochondrial envelope"/>
    <property type="evidence" value="ECO:0007669"/>
    <property type="project" value="InterPro"/>
</dbReference>
<dbReference type="SUPFAM" id="SSF57802">
    <property type="entry name" value="Rubredoxin-like"/>
    <property type="match status" value="1"/>
</dbReference>
<dbReference type="InterPro" id="IPR002124">
    <property type="entry name" value="Cyt_c_oxidase_su5b"/>
</dbReference>
<accession>A0A9X9LFV9</accession>
<name>A0A9X9LFV9_GULGU</name>
<evidence type="ECO:0000256" key="1">
    <source>
        <dbReference type="SAM" id="MobiDB-lite"/>
    </source>
</evidence>